<evidence type="ECO:0008006" key="3">
    <source>
        <dbReference type="Google" id="ProtNLM"/>
    </source>
</evidence>
<sequence length="75" mass="8151">MMAECIRLDIQCAQICRLAASFMAQGSEYAKDICRVCADICKACGDECAKHDAQHCQECAKVCHRCADECAAMAS</sequence>
<dbReference type="Proteomes" id="UP000320231">
    <property type="component" value="Chromosome"/>
</dbReference>
<dbReference type="Gene3D" id="1.20.1270.360">
    <property type="match status" value="1"/>
</dbReference>
<evidence type="ECO:0000313" key="1">
    <source>
        <dbReference type="EMBL" id="BBI60233.1"/>
    </source>
</evidence>
<dbReference type="CDD" id="cd08026">
    <property type="entry name" value="DUF326"/>
    <property type="match status" value="1"/>
</dbReference>
<accession>A0A455U4T2</accession>
<gene>
    <name evidence="1" type="ORF">HSBAA_15390</name>
</gene>
<dbReference type="Pfam" id="PF03860">
    <property type="entry name" value="Csp"/>
    <property type="match status" value="1"/>
</dbReference>
<dbReference type="KEGG" id="hsr:HSBAA_15390"/>
<dbReference type="EMBL" id="AP019514">
    <property type="protein sequence ID" value="BBI60233.1"/>
    <property type="molecule type" value="Genomic_DNA"/>
</dbReference>
<dbReference type="InterPro" id="IPR044543">
    <property type="entry name" value="YHJQ-like"/>
</dbReference>
<name>A0A455U4T2_9GAMM</name>
<proteinExistence type="predicted"/>
<protein>
    <recommendedName>
        <fullName evidence="3">Four-helix bundle copper-binding protein</fullName>
    </recommendedName>
</protein>
<evidence type="ECO:0000313" key="2">
    <source>
        <dbReference type="Proteomes" id="UP000320231"/>
    </source>
</evidence>
<dbReference type="AlphaFoldDB" id="A0A455U4T2"/>
<dbReference type="PANTHER" id="PTHR37310">
    <property type="entry name" value="CYTOPLASMIC PROTEIN-RELATED"/>
    <property type="match status" value="1"/>
</dbReference>
<reference evidence="1 2" key="1">
    <citation type="journal article" date="2019" name="Microbiol. Resour. Announc.">
        <title>Complete Genome Sequence of Halomonas sulfidaeris Strain Esulfide1 Isolated from a Metal Sulfide Rock at a Depth of 2,200 Meters, Obtained Using Nanopore Sequencing.</title>
        <authorList>
            <person name="Saito M."/>
            <person name="Nishigata A."/>
            <person name="Galipon J."/>
            <person name="Arakawa K."/>
        </authorList>
    </citation>
    <scope>NUCLEOTIDE SEQUENCE [LARGE SCALE GENOMIC DNA]</scope>
    <source>
        <strain evidence="1 2">ATCC BAA-803</strain>
    </source>
</reference>
<dbReference type="PANTHER" id="PTHR37310:SF1">
    <property type="entry name" value="CYTOPLASMIC PROTEIN"/>
    <property type="match status" value="1"/>
</dbReference>
<organism evidence="1 2">
    <name type="scientific">Vreelandella sulfidaeris</name>
    <dbReference type="NCBI Taxonomy" id="115553"/>
    <lineage>
        <taxon>Bacteria</taxon>
        <taxon>Pseudomonadati</taxon>
        <taxon>Pseudomonadota</taxon>
        <taxon>Gammaproteobacteria</taxon>
        <taxon>Oceanospirillales</taxon>
        <taxon>Halomonadaceae</taxon>
        <taxon>Vreelandella</taxon>
    </lineage>
</organism>
<dbReference type="InterPro" id="IPR005560">
    <property type="entry name" value="Csp_YhjQ"/>
</dbReference>